<evidence type="ECO:0000256" key="3">
    <source>
        <dbReference type="ARBA" id="ARBA00023163"/>
    </source>
</evidence>
<dbReference type="Gene3D" id="1.10.10.60">
    <property type="entry name" value="Homeodomain-like"/>
    <property type="match status" value="1"/>
</dbReference>
<evidence type="ECO:0000259" key="4">
    <source>
        <dbReference type="PROSITE" id="PS01124"/>
    </source>
</evidence>
<protein>
    <submittedName>
        <fullName evidence="5">Helix-turn-helix transcriptional regulator</fullName>
    </submittedName>
</protein>
<dbReference type="PROSITE" id="PS01124">
    <property type="entry name" value="HTH_ARAC_FAMILY_2"/>
    <property type="match status" value="1"/>
</dbReference>
<dbReference type="Proteomes" id="UP000663940">
    <property type="component" value="Chromosome"/>
</dbReference>
<dbReference type="Proteomes" id="UP000250557">
    <property type="component" value="Chromosome"/>
</dbReference>
<dbReference type="PANTHER" id="PTHR43280:SF2">
    <property type="entry name" value="HTH-TYPE TRANSCRIPTIONAL REGULATOR EXSA"/>
    <property type="match status" value="1"/>
</dbReference>
<accession>A0AAE6MKV3</accession>
<dbReference type="InterPro" id="IPR018060">
    <property type="entry name" value="HTH_AraC"/>
</dbReference>
<dbReference type="InterPro" id="IPR009057">
    <property type="entry name" value="Homeodomain-like_sf"/>
</dbReference>
<evidence type="ECO:0000313" key="5">
    <source>
        <dbReference type="EMBL" id="QEM07056.1"/>
    </source>
</evidence>
<keyword evidence="8" id="KW-1185">Reference proteome</keyword>
<evidence type="ECO:0000313" key="6">
    <source>
        <dbReference type="EMBL" id="QTE50400.1"/>
    </source>
</evidence>
<dbReference type="PROSITE" id="PS00041">
    <property type="entry name" value="HTH_ARAC_FAMILY_1"/>
    <property type="match status" value="1"/>
</dbReference>
<dbReference type="GO" id="GO:0003700">
    <property type="term" value="F:DNA-binding transcription factor activity"/>
    <property type="evidence" value="ECO:0007669"/>
    <property type="project" value="InterPro"/>
</dbReference>
<name>A0AAE6MKV3_9SPHI</name>
<dbReference type="SMART" id="SM00342">
    <property type="entry name" value="HTH_ARAC"/>
    <property type="match status" value="1"/>
</dbReference>
<evidence type="ECO:0000256" key="1">
    <source>
        <dbReference type="ARBA" id="ARBA00023015"/>
    </source>
</evidence>
<proteinExistence type="predicted"/>
<dbReference type="EMBL" id="CP043451">
    <property type="protein sequence ID" value="QEM07056.1"/>
    <property type="molecule type" value="Genomic_DNA"/>
</dbReference>
<reference evidence="6 8" key="2">
    <citation type="submission" date="2021-03" db="EMBL/GenBank/DDBJ databases">
        <title>Mucilaginibacter strains isolated from gold and copper mining confer multi heavy-metal resistance.</title>
        <authorList>
            <person name="Li Y."/>
        </authorList>
    </citation>
    <scope>NUCLEOTIDE SEQUENCE [LARGE SCALE GENOMIC DNA]</scope>
    <source>
        <strain evidence="6 8">P2-4</strain>
    </source>
</reference>
<gene>
    <name evidence="5" type="ORF">DIU31_027425</name>
    <name evidence="6" type="ORF">J3L21_33605</name>
</gene>
<dbReference type="RefSeq" id="WP_112658185.1">
    <property type="nucleotide sequence ID" value="NZ_CP043451.1"/>
</dbReference>
<dbReference type="Pfam" id="PF12833">
    <property type="entry name" value="HTH_18"/>
    <property type="match status" value="1"/>
</dbReference>
<keyword evidence="2" id="KW-0238">DNA-binding</keyword>
<keyword evidence="1" id="KW-0805">Transcription regulation</keyword>
<evidence type="ECO:0000256" key="2">
    <source>
        <dbReference type="ARBA" id="ARBA00023125"/>
    </source>
</evidence>
<dbReference type="SUPFAM" id="SSF46689">
    <property type="entry name" value="Homeodomain-like"/>
    <property type="match status" value="1"/>
</dbReference>
<reference evidence="5 7" key="1">
    <citation type="submission" date="2019-08" db="EMBL/GenBank/DDBJ databases">
        <title>Comparative genome analysis confer to the adaptation heavy metal polluted environment.</title>
        <authorList>
            <person name="Li Y."/>
        </authorList>
    </citation>
    <scope>NUCLEOTIDE SEQUENCE [LARGE SCALE GENOMIC DNA]</scope>
    <source>
        <strain evidence="5 7">P2</strain>
    </source>
</reference>
<evidence type="ECO:0000313" key="7">
    <source>
        <dbReference type="Proteomes" id="UP000250557"/>
    </source>
</evidence>
<keyword evidence="3" id="KW-0804">Transcription</keyword>
<organism evidence="5 7">
    <name type="scientific">Mucilaginibacter rubeus</name>
    <dbReference type="NCBI Taxonomy" id="2027860"/>
    <lineage>
        <taxon>Bacteria</taxon>
        <taxon>Pseudomonadati</taxon>
        <taxon>Bacteroidota</taxon>
        <taxon>Sphingobacteriia</taxon>
        <taxon>Sphingobacteriales</taxon>
        <taxon>Sphingobacteriaceae</taxon>
        <taxon>Mucilaginibacter</taxon>
    </lineage>
</organism>
<feature type="domain" description="HTH araC/xylS-type" evidence="4">
    <location>
        <begin position="75"/>
        <end position="176"/>
    </location>
</feature>
<evidence type="ECO:0000313" key="8">
    <source>
        <dbReference type="Proteomes" id="UP000663940"/>
    </source>
</evidence>
<dbReference type="EMBL" id="CP071880">
    <property type="protein sequence ID" value="QTE50400.1"/>
    <property type="molecule type" value="Genomic_DNA"/>
</dbReference>
<dbReference type="PANTHER" id="PTHR43280">
    <property type="entry name" value="ARAC-FAMILY TRANSCRIPTIONAL REGULATOR"/>
    <property type="match status" value="1"/>
</dbReference>
<sequence length="187" mass="21560">MLLHIKNMVCDRCIMVVKQQIDNHNFLISDISLGEVQFHPEPNEAQMQQIASSLKILGFEIIDKERDRLVEKIKNTVIKLIHHSDLTDVHQTLSSMLAESLQMEYSYLSRIFSDHEDVTIEKFIIQQKIAKVKELLQYGELNMNEIANVMGYSSNAHLSNQFKSITGLTPSEYKSINKSDRKPLDKI</sequence>
<dbReference type="GO" id="GO:0043565">
    <property type="term" value="F:sequence-specific DNA binding"/>
    <property type="evidence" value="ECO:0007669"/>
    <property type="project" value="InterPro"/>
</dbReference>
<dbReference type="AlphaFoldDB" id="A0AAE6MKV3"/>
<dbReference type="InterPro" id="IPR018062">
    <property type="entry name" value="HTH_AraC-typ_CS"/>
</dbReference>